<name>Q6MFD3_NEUCS</name>
<accession>Q6MFD3</accession>
<feature type="compositionally biased region" description="Basic and acidic residues" evidence="1">
    <location>
        <begin position="119"/>
        <end position="128"/>
    </location>
</feature>
<dbReference type="HOGENOM" id="CLU_1835700_0_0_1"/>
<evidence type="ECO:0000256" key="1">
    <source>
        <dbReference type="SAM" id="MobiDB-lite"/>
    </source>
</evidence>
<evidence type="ECO:0000313" key="2">
    <source>
        <dbReference type="EMBL" id="CAF05890.1"/>
    </source>
</evidence>
<feature type="region of interest" description="Disordered" evidence="1">
    <location>
        <begin position="119"/>
        <end position="157"/>
    </location>
</feature>
<dbReference type="AlphaFoldDB" id="Q6MFD3"/>
<protein>
    <submittedName>
        <fullName evidence="2">Uncharacterized protein</fullName>
    </submittedName>
</protein>
<proteinExistence type="predicted"/>
<reference evidence="2" key="2">
    <citation type="submission" date="2004-01" db="EMBL/GenBank/DDBJ databases">
        <authorList>
            <person name="German Neurospora genome project"/>
        </authorList>
    </citation>
    <scope>NUCLEOTIDE SEQUENCE</scope>
</reference>
<organism evidence="2">
    <name type="scientific">Neurospora crassa</name>
    <dbReference type="NCBI Taxonomy" id="5141"/>
    <lineage>
        <taxon>Eukaryota</taxon>
        <taxon>Fungi</taxon>
        <taxon>Dikarya</taxon>
        <taxon>Ascomycota</taxon>
        <taxon>Pezizomycotina</taxon>
        <taxon>Sordariomycetes</taxon>
        <taxon>Sordariomycetidae</taxon>
        <taxon>Sordariales</taxon>
        <taxon>Sordariaceae</taxon>
        <taxon>Neurospora</taxon>
    </lineage>
</organism>
<dbReference type="EMBL" id="BX908789">
    <property type="protein sequence ID" value="CAF05890.1"/>
    <property type="molecule type" value="Genomic_DNA"/>
</dbReference>
<sequence>MPSPQPCSAACLPCGVDVLKTGTGFGSRRPGRSTHSHSFSTECIWVEWNDAMTILVLSEKMEGLEGNTVDCGCRRPFAKRARVGTELPSGQTRLDKSHHETVRLTVMSAGFCFSSTVKDERRREDGLGRKRVFGTSKTSGAKLEHARRPNKGLGNER</sequence>
<reference evidence="2" key="1">
    <citation type="submission" date="2004-01" db="EMBL/GenBank/DDBJ databases">
        <authorList>
            <person name="Schulte U."/>
            <person name="Aign V."/>
            <person name="Hoheisel J."/>
            <person name="Brandt P."/>
            <person name="Fartmann B."/>
            <person name="Holland R."/>
            <person name="Nyakatura G."/>
            <person name="Mewes H.W."/>
            <person name="Mannhaupt G."/>
        </authorList>
    </citation>
    <scope>NUCLEOTIDE SEQUENCE</scope>
</reference>